<sequence>MEERIRMYLQDFLICSNARLEDFIELIGDREATLRNCYAETLEDIISEEFVKMILVDAAFVIMVILKPSFIAFRGRNDRIFSCRWKIREVRIDLCLLENQLPFFILQDMLKLSKIFTPYKESILIMLVHEFLRGVWGSWATEDYVEIRSSSEIEHFVGFLRIYQQPTRPHRPKIPKRLTTSTAKMLHQAGVKFQSRSDQKLLHIEFNKEFLKIPQFRISDDTEILLRNLQAFEQCHCGDSYVGNYIHMMDLLVDSPEDVEILVRYGIIENFLSNNEAVSTLFYDLSRENMFSSDNFYFSDVLEDLNNYYGRDWPRWKANLRQNYFQNPWSIFSVIAAAFLLLLTIIQAVCSIIQLV</sequence>
<dbReference type="ExpressionAtlas" id="A0A2K2BQY4">
    <property type="expression patterns" value="baseline and differential"/>
</dbReference>
<evidence type="ECO:0000256" key="1">
    <source>
        <dbReference type="SAM" id="Phobius"/>
    </source>
</evidence>
<keyword evidence="1" id="KW-0472">Membrane</keyword>
<dbReference type="PANTHER" id="PTHR31170:SF17">
    <property type="match status" value="1"/>
</dbReference>
<keyword evidence="1" id="KW-0812">Transmembrane</keyword>
<evidence type="ECO:0000313" key="3">
    <source>
        <dbReference type="Proteomes" id="UP000006729"/>
    </source>
</evidence>
<keyword evidence="1" id="KW-1133">Transmembrane helix</keyword>
<gene>
    <name evidence="2" type="ORF">POPTR_001G017700</name>
</gene>
<protein>
    <recommendedName>
        <fullName evidence="4">DUF247 domain-containing protein</fullName>
    </recommendedName>
</protein>
<dbReference type="Proteomes" id="UP000006729">
    <property type="component" value="Chromosome 1"/>
</dbReference>
<dbReference type="STRING" id="3694.A0A2K2BQY4"/>
<organism evidence="2 3">
    <name type="scientific">Populus trichocarpa</name>
    <name type="common">Western balsam poplar</name>
    <name type="synonym">Populus balsamifera subsp. trichocarpa</name>
    <dbReference type="NCBI Taxonomy" id="3694"/>
    <lineage>
        <taxon>Eukaryota</taxon>
        <taxon>Viridiplantae</taxon>
        <taxon>Streptophyta</taxon>
        <taxon>Embryophyta</taxon>
        <taxon>Tracheophyta</taxon>
        <taxon>Spermatophyta</taxon>
        <taxon>Magnoliopsida</taxon>
        <taxon>eudicotyledons</taxon>
        <taxon>Gunneridae</taxon>
        <taxon>Pentapetalae</taxon>
        <taxon>rosids</taxon>
        <taxon>fabids</taxon>
        <taxon>Malpighiales</taxon>
        <taxon>Salicaceae</taxon>
        <taxon>Saliceae</taxon>
        <taxon>Populus</taxon>
    </lineage>
</organism>
<accession>A0A2K2BQY4</accession>
<dbReference type="Pfam" id="PF03140">
    <property type="entry name" value="DUF247"/>
    <property type="match status" value="1"/>
</dbReference>
<evidence type="ECO:0000313" key="2">
    <source>
        <dbReference type="EMBL" id="PNT52188.1"/>
    </source>
</evidence>
<keyword evidence="3" id="KW-1185">Reference proteome</keyword>
<dbReference type="InParanoid" id="A0A2K2BQY4"/>
<dbReference type="PANTHER" id="PTHR31170">
    <property type="entry name" value="BNAC04G53230D PROTEIN"/>
    <property type="match status" value="1"/>
</dbReference>
<feature type="transmembrane region" description="Helical" evidence="1">
    <location>
        <begin position="329"/>
        <end position="353"/>
    </location>
</feature>
<evidence type="ECO:0008006" key="4">
    <source>
        <dbReference type="Google" id="ProtNLM"/>
    </source>
</evidence>
<name>A0A2K2BQY4_POPTR</name>
<reference evidence="2 3" key="1">
    <citation type="journal article" date="2006" name="Science">
        <title>The genome of black cottonwood, Populus trichocarpa (Torr. &amp; Gray).</title>
        <authorList>
            <person name="Tuskan G.A."/>
            <person name="Difazio S."/>
            <person name="Jansson S."/>
            <person name="Bohlmann J."/>
            <person name="Grigoriev I."/>
            <person name="Hellsten U."/>
            <person name="Putnam N."/>
            <person name="Ralph S."/>
            <person name="Rombauts S."/>
            <person name="Salamov A."/>
            <person name="Schein J."/>
            <person name="Sterck L."/>
            <person name="Aerts A."/>
            <person name="Bhalerao R.R."/>
            <person name="Bhalerao R.P."/>
            <person name="Blaudez D."/>
            <person name="Boerjan W."/>
            <person name="Brun A."/>
            <person name="Brunner A."/>
            <person name="Busov V."/>
            <person name="Campbell M."/>
            <person name="Carlson J."/>
            <person name="Chalot M."/>
            <person name="Chapman J."/>
            <person name="Chen G.L."/>
            <person name="Cooper D."/>
            <person name="Coutinho P.M."/>
            <person name="Couturier J."/>
            <person name="Covert S."/>
            <person name="Cronk Q."/>
            <person name="Cunningham R."/>
            <person name="Davis J."/>
            <person name="Degroeve S."/>
            <person name="Dejardin A."/>
            <person name="Depamphilis C."/>
            <person name="Detter J."/>
            <person name="Dirks B."/>
            <person name="Dubchak I."/>
            <person name="Duplessis S."/>
            <person name="Ehlting J."/>
            <person name="Ellis B."/>
            <person name="Gendler K."/>
            <person name="Goodstein D."/>
            <person name="Gribskov M."/>
            <person name="Grimwood J."/>
            <person name="Groover A."/>
            <person name="Gunter L."/>
            <person name="Hamberger B."/>
            <person name="Heinze B."/>
            <person name="Helariutta Y."/>
            <person name="Henrissat B."/>
            <person name="Holligan D."/>
            <person name="Holt R."/>
            <person name="Huang W."/>
            <person name="Islam-Faridi N."/>
            <person name="Jones S."/>
            <person name="Jones-Rhoades M."/>
            <person name="Jorgensen R."/>
            <person name="Joshi C."/>
            <person name="Kangasjarvi J."/>
            <person name="Karlsson J."/>
            <person name="Kelleher C."/>
            <person name="Kirkpatrick R."/>
            <person name="Kirst M."/>
            <person name="Kohler A."/>
            <person name="Kalluri U."/>
            <person name="Larimer F."/>
            <person name="Leebens-Mack J."/>
            <person name="Leple J.C."/>
            <person name="Locascio P."/>
            <person name="Lou Y."/>
            <person name="Lucas S."/>
            <person name="Martin F."/>
            <person name="Montanini B."/>
            <person name="Napoli C."/>
            <person name="Nelson D.R."/>
            <person name="Nelson C."/>
            <person name="Nieminen K."/>
            <person name="Nilsson O."/>
            <person name="Pereda V."/>
            <person name="Peter G."/>
            <person name="Philippe R."/>
            <person name="Pilate G."/>
            <person name="Poliakov A."/>
            <person name="Razumovskaya J."/>
            <person name="Richardson P."/>
            <person name="Rinaldi C."/>
            <person name="Ritland K."/>
            <person name="Rouze P."/>
            <person name="Ryaboy D."/>
            <person name="Schmutz J."/>
            <person name="Schrader J."/>
            <person name="Segerman B."/>
            <person name="Shin H."/>
            <person name="Siddiqui A."/>
            <person name="Sterky F."/>
            <person name="Terry A."/>
            <person name="Tsai C.J."/>
            <person name="Uberbacher E."/>
            <person name="Unneberg P."/>
            <person name="Vahala J."/>
            <person name="Wall K."/>
            <person name="Wessler S."/>
            <person name="Yang G."/>
            <person name="Yin T."/>
            <person name="Douglas C."/>
            <person name="Marra M."/>
            <person name="Sandberg G."/>
            <person name="Van de Peer Y."/>
            <person name="Rokhsar D."/>
        </authorList>
    </citation>
    <scope>NUCLEOTIDE SEQUENCE [LARGE SCALE GENOMIC DNA]</scope>
    <source>
        <strain evidence="3">cv. Nisqually</strain>
    </source>
</reference>
<dbReference type="InterPro" id="IPR004158">
    <property type="entry name" value="DUF247_pln"/>
</dbReference>
<dbReference type="EMBL" id="CM009290">
    <property type="protein sequence ID" value="PNT52188.1"/>
    <property type="molecule type" value="Genomic_DNA"/>
</dbReference>
<proteinExistence type="predicted"/>
<dbReference type="AlphaFoldDB" id="A0A2K2BQY4"/>